<accession>A0A0M2V1F2</accession>
<evidence type="ECO:0000313" key="3">
    <source>
        <dbReference type="Proteomes" id="UP000034228"/>
    </source>
</evidence>
<proteinExistence type="predicted"/>
<keyword evidence="1" id="KW-1133">Transmembrane helix</keyword>
<organism evidence="2 3">
    <name type="scientific">Arsukibacterium ikkense</name>
    <dbReference type="NCBI Taxonomy" id="336831"/>
    <lineage>
        <taxon>Bacteria</taxon>
        <taxon>Pseudomonadati</taxon>
        <taxon>Pseudomonadota</taxon>
        <taxon>Gammaproteobacteria</taxon>
        <taxon>Chromatiales</taxon>
        <taxon>Chromatiaceae</taxon>
        <taxon>Arsukibacterium</taxon>
    </lineage>
</organism>
<comment type="caution">
    <text evidence="2">The sequence shown here is derived from an EMBL/GenBank/DDBJ whole genome shotgun (WGS) entry which is preliminary data.</text>
</comment>
<name>A0A0M2V1F2_9GAMM</name>
<evidence type="ECO:0000256" key="1">
    <source>
        <dbReference type="SAM" id="Phobius"/>
    </source>
</evidence>
<keyword evidence="1" id="KW-0472">Membrane</keyword>
<feature type="transmembrane region" description="Helical" evidence="1">
    <location>
        <begin position="59"/>
        <end position="77"/>
    </location>
</feature>
<sequence length="78" mass="8846">MFFAISFFLVLAAFIPVLNKVPLSEIVFLIYAAMFLIFGLYKTELNYISPIVNDWAKKILVVIAVLFGIWTLIFGALI</sequence>
<evidence type="ECO:0000313" key="2">
    <source>
        <dbReference type="EMBL" id="KKO44652.1"/>
    </source>
</evidence>
<dbReference type="AlphaFoldDB" id="A0A0M2V1F2"/>
<reference evidence="2 3" key="1">
    <citation type="submission" date="2015-03" db="EMBL/GenBank/DDBJ databases">
        <title>Draft genome sequences of two protease-producing strains of Arsukibacterium isolated from two cold and alkaline environments.</title>
        <authorList>
            <person name="Lylloff J.E."/>
            <person name="Skov L.B."/>
            <person name="Jepsen M."/>
            <person name="Hallin P.F."/>
            <person name="Sorensen S.J."/>
            <person name="Stougaard P."/>
            <person name="Glaring M.A."/>
        </authorList>
    </citation>
    <scope>NUCLEOTIDE SEQUENCE [LARGE SCALE GENOMIC DNA]</scope>
    <source>
        <strain evidence="2 3">GCM72</strain>
    </source>
</reference>
<protein>
    <submittedName>
        <fullName evidence="2">Uncharacterized protein</fullName>
    </submittedName>
</protein>
<dbReference type="Proteomes" id="UP000034228">
    <property type="component" value="Unassembled WGS sequence"/>
</dbReference>
<keyword evidence="1" id="KW-0812">Transmembrane</keyword>
<dbReference type="EMBL" id="LAHO01000014">
    <property type="protein sequence ID" value="KKO44652.1"/>
    <property type="molecule type" value="Genomic_DNA"/>
</dbReference>
<gene>
    <name evidence="2" type="ORF">WG68_13915</name>
</gene>
<feature type="transmembrane region" description="Helical" evidence="1">
    <location>
        <begin position="29"/>
        <end position="47"/>
    </location>
</feature>
<keyword evidence="3" id="KW-1185">Reference proteome</keyword>